<keyword evidence="8" id="KW-0808">Transferase</keyword>
<dbReference type="InterPro" id="IPR024520">
    <property type="entry name" value="DUF3558"/>
</dbReference>
<dbReference type="PANTHER" id="PTHR45832:SF22">
    <property type="entry name" value="SERINE_THREONINE-PROTEIN KINASE SAMKA-RELATED"/>
    <property type="match status" value="1"/>
</dbReference>
<keyword evidence="6" id="KW-0812">Transmembrane</keyword>
<keyword evidence="6" id="KW-1133">Transmembrane helix</keyword>
<feature type="compositionally biased region" description="Basic and acidic residues" evidence="5">
    <location>
        <begin position="276"/>
        <end position="287"/>
    </location>
</feature>
<sequence>MLVTPEAGDRIADRYLLREPIGRGGMGVVWLAWDERLERRVAVKCARLDDDRATRRLMGEARNAGRLHHPNIVGVFDFVDEGATCWIIMEYVPSRSLAQMVTESGPLTPEEAGSIGCQIAAALAKSHNEGVVHGDVTPENILVTDEGIARLTDFGISRALWSDVTHSTMAGVRGKPRYLAPELAKGQPAGEKSDVFSLGASLFSAVEGRSPYGEAEHPMAYLARAVEGHIEPAHRAGPLDGPLTALLEVEPRRRPDAARAQQLLTRAAPPPPHIQEQLHDSRTGDHASRTLRLRRLLRSQGDFTPFMLQPPRPVRRRRHHPLAITAVALLAAGAITAGLVLFGPWASKDQGDKDGRTGAADAKPSASARAGAIGDERTADPCGLLGAASLSRFGGTALDPDYGEIDRCDVLVRNNSGDDNADVEVNLDSDRDEFDDVLSTRLVGDLTVVTLKRDGNACERAVLTTDGKQVRVIGKQLGKAAPDPCQMADAASDRVVGVLAEGPVPRRSSSPAANSLARLDTCTLLDATELKRLPGVGVDNRDRGFGSWDCDWSSDDGNRAVEIQFSRDNSLDADDGTPVDVAGTKSYFVADEAEDDSCTVRTPHRVYRNSVGDPTTELFQLTVYAPQPDRQLCDTATKFAAVVVRNIAKRLPGAGTDTGTGAGT</sequence>
<evidence type="ECO:0000256" key="1">
    <source>
        <dbReference type="ARBA" id="ARBA00008874"/>
    </source>
</evidence>
<dbReference type="GO" id="GO:0005524">
    <property type="term" value="F:ATP binding"/>
    <property type="evidence" value="ECO:0007669"/>
    <property type="project" value="UniProtKB-UniRule"/>
</dbReference>
<dbReference type="CDD" id="cd14014">
    <property type="entry name" value="STKc_PknB_like"/>
    <property type="match status" value="1"/>
</dbReference>
<dbReference type="KEGG" id="slf:JEQ17_24655"/>
<dbReference type="EMBL" id="CP066831">
    <property type="protein sequence ID" value="QQM42306.1"/>
    <property type="molecule type" value="Genomic_DNA"/>
</dbReference>
<evidence type="ECO:0000313" key="9">
    <source>
        <dbReference type="Proteomes" id="UP000595636"/>
    </source>
</evidence>
<keyword evidence="8" id="KW-0418">Kinase</keyword>
<evidence type="ECO:0000256" key="2">
    <source>
        <dbReference type="ARBA" id="ARBA00022741"/>
    </source>
</evidence>
<proteinExistence type="inferred from homology"/>
<dbReference type="PROSITE" id="PS00107">
    <property type="entry name" value="PROTEIN_KINASE_ATP"/>
    <property type="match status" value="1"/>
</dbReference>
<organism evidence="8 9">
    <name type="scientific">Streptomyces liliifuscus</name>
    <dbReference type="NCBI Taxonomy" id="2797636"/>
    <lineage>
        <taxon>Bacteria</taxon>
        <taxon>Bacillati</taxon>
        <taxon>Actinomycetota</taxon>
        <taxon>Actinomycetes</taxon>
        <taxon>Kitasatosporales</taxon>
        <taxon>Streptomycetaceae</taxon>
        <taxon>Streptomyces</taxon>
    </lineage>
</organism>
<dbReference type="InterPro" id="IPR017441">
    <property type="entry name" value="Protein_kinase_ATP_BS"/>
</dbReference>
<dbReference type="Pfam" id="PF12079">
    <property type="entry name" value="DUF3558"/>
    <property type="match status" value="1"/>
</dbReference>
<accession>A0A7T7KXM7</accession>
<feature type="domain" description="Protein kinase" evidence="7">
    <location>
        <begin position="15"/>
        <end position="264"/>
    </location>
</feature>
<dbReference type="Gene3D" id="1.10.510.10">
    <property type="entry name" value="Transferase(Phosphotransferase) domain 1"/>
    <property type="match status" value="1"/>
</dbReference>
<keyword evidence="2 4" id="KW-0547">Nucleotide-binding</keyword>
<dbReference type="PROSITE" id="PS00109">
    <property type="entry name" value="PROTEIN_KINASE_TYR"/>
    <property type="match status" value="1"/>
</dbReference>
<feature type="region of interest" description="Disordered" evidence="5">
    <location>
        <begin position="351"/>
        <end position="374"/>
    </location>
</feature>
<dbReference type="Pfam" id="PF00069">
    <property type="entry name" value="Pkinase"/>
    <property type="match status" value="1"/>
</dbReference>
<evidence type="ECO:0000256" key="5">
    <source>
        <dbReference type="SAM" id="MobiDB-lite"/>
    </source>
</evidence>
<protein>
    <submittedName>
        <fullName evidence="8">Protein kinase</fullName>
    </submittedName>
</protein>
<comment type="similarity">
    <text evidence="1">Belongs to the protein kinase superfamily. STE Ser/Thr protein kinase family. STE20 subfamily.</text>
</comment>
<dbReference type="Gene3D" id="3.30.200.20">
    <property type="entry name" value="Phosphorylase Kinase, domain 1"/>
    <property type="match status" value="1"/>
</dbReference>
<dbReference type="RefSeq" id="WP_200397241.1">
    <property type="nucleotide sequence ID" value="NZ_CP066831.1"/>
</dbReference>
<dbReference type="Proteomes" id="UP000595636">
    <property type="component" value="Chromosome"/>
</dbReference>
<dbReference type="InterPro" id="IPR051931">
    <property type="entry name" value="PAK3-like"/>
</dbReference>
<evidence type="ECO:0000256" key="6">
    <source>
        <dbReference type="SAM" id="Phobius"/>
    </source>
</evidence>
<dbReference type="InterPro" id="IPR008266">
    <property type="entry name" value="Tyr_kinase_AS"/>
</dbReference>
<feature type="region of interest" description="Disordered" evidence="5">
    <location>
        <begin position="265"/>
        <end position="287"/>
    </location>
</feature>
<keyword evidence="3 4" id="KW-0067">ATP-binding</keyword>
<reference evidence="8 9" key="1">
    <citation type="submission" date="2020-12" db="EMBL/GenBank/DDBJ databases">
        <title>A novel species.</title>
        <authorList>
            <person name="Li K."/>
        </authorList>
    </citation>
    <scope>NUCLEOTIDE SEQUENCE [LARGE SCALE GENOMIC DNA]</scope>
    <source>
        <strain evidence="8 9">ZYC-3</strain>
    </source>
</reference>
<dbReference type="InterPro" id="IPR011009">
    <property type="entry name" value="Kinase-like_dom_sf"/>
</dbReference>
<name>A0A7T7KXM7_9ACTN</name>
<gene>
    <name evidence="8" type="ORF">JEQ17_24655</name>
</gene>
<feature type="binding site" evidence="4">
    <location>
        <position position="44"/>
    </location>
    <ligand>
        <name>ATP</name>
        <dbReference type="ChEBI" id="CHEBI:30616"/>
    </ligand>
</feature>
<keyword evidence="6" id="KW-0472">Membrane</keyword>
<dbReference type="PROSITE" id="PS50011">
    <property type="entry name" value="PROTEIN_KINASE_DOM"/>
    <property type="match status" value="1"/>
</dbReference>
<evidence type="ECO:0000313" key="8">
    <source>
        <dbReference type="EMBL" id="QQM42306.1"/>
    </source>
</evidence>
<dbReference type="PANTHER" id="PTHR45832">
    <property type="entry name" value="SERINE/THREONINE-PROTEIN KINASE SAMKA-RELATED-RELATED"/>
    <property type="match status" value="1"/>
</dbReference>
<dbReference type="InterPro" id="IPR000719">
    <property type="entry name" value="Prot_kinase_dom"/>
</dbReference>
<feature type="transmembrane region" description="Helical" evidence="6">
    <location>
        <begin position="322"/>
        <end position="346"/>
    </location>
</feature>
<keyword evidence="9" id="KW-1185">Reference proteome</keyword>
<dbReference type="AlphaFoldDB" id="A0A7T7KXM7"/>
<evidence type="ECO:0000259" key="7">
    <source>
        <dbReference type="PROSITE" id="PS50011"/>
    </source>
</evidence>
<dbReference type="SUPFAM" id="SSF56112">
    <property type="entry name" value="Protein kinase-like (PK-like)"/>
    <property type="match status" value="1"/>
</dbReference>
<feature type="compositionally biased region" description="Low complexity" evidence="5">
    <location>
        <begin position="358"/>
        <end position="372"/>
    </location>
</feature>
<evidence type="ECO:0000256" key="3">
    <source>
        <dbReference type="ARBA" id="ARBA00022840"/>
    </source>
</evidence>
<evidence type="ECO:0000256" key="4">
    <source>
        <dbReference type="PROSITE-ProRule" id="PRU10141"/>
    </source>
</evidence>
<dbReference type="GO" id="GO:0004672">
    <property type="term" value="F:protein kinase activity"/>
    <property type="evidence" value="ECO:0007669"/>
    <property type="project" value="InterPro"/>
</dbReference>